<reference evidence="1" key="1">
    <citation type="submission" date="2018-05" db="EMBL/GenBank/DDBJ databases">
        <authorList>
            <person name="Lanie J.A."/>
            <person name="Ng W.-L."/>
            <person name="Kazmierczak K.M."/>
            <person name="Andrzejewski T.M."/>
            <person name="Davidsen T.M."/>
            <person name="Wayne K.J."/>
            <person name="Tettelin H."/>
            <person name="Glass J.I."/>
            <person name="Rusch D."/>
            <person name="Podicherti R."/>
            <person name="Tsui H.-C.T."/>
            <person name="Winkler M.E."/>
        </authorList>
    </citation>
    <scope>NUCLEOTIDE SEQUENCE</scope>
</reference>
<dbReference type="Gene3D" id="2.20.25.10">
    <property type="match status" value="1"/>
</dbReference>
<dbReference type="SUPFAM" id="SSF158997">
    <property type="entry name" value="Trm112p-like"/>
    <property type="match status" value="1"/>
</dbReference>
<dbReference type="InterPro" id="IPR005651">
    <property type="entry name" value="Trm112-like"/>
</dbReference>
<gene>
    <name evidence="1" type="ORF">METZ01_LOCUS259662</name>
</gene>
<feature type="non-terminal residue" evidence="1">
    <location>
        <position position="1"/>
    </location>
</feature>
<protein>
    <recommendedName>
        <fullName evidence="2">Trm112 family protein</fullName>
    </recommendedName>
</protein>
<dbReference type="AlphaFoldDB" id="A0A382J4T3"/>
<evidence type="ECO:0000313" key="1">
    <source>
        <dbReference type="EMBL" id="SVC06808.1"/>
    </source>
</evidence>
<accession>A0A382J4T3</accession>
<organism evidence="1">
    <name type="scientific">marine metagenome</name>
    <dbReference type="NCBI Taxonomy" id="408172"/>
    <lineage>
        <taxon>unclassified sequences</taxon>
        <taxon>metagenomes</taxon>
        <taxon>ecological metagenomes</taxon>
    </lineage>
</organism>
<sequence>QVSHMPIDRQLLEILCCPVSKQSLRVLTADQLERINRQIASGAVTNAGDDKVTSTLTEGLITQNHQRIYRIDDNIPVMLENESIPADQFEGL</sequence>
<dbReference type="EMBL" id="UINC01071698">
    <property type="protein sequence ID" value="SVC06808.1"/>
    <property type="molecule type" value="Genomic_DNA"/>
</dbReference>
<proteinExistence type="predicted"/>
<dbReference type="Pfam" id="PF03966">
    <property type="entry name" value="Trm112p"/>
    <property type="match status" value="1"/>
</dbReference>
<name>A0A382J4T3_9ZZZZ</name>
<evidence type="ECO:0008006" key="2">
    <source>
        <dbReference type="Google" id="ProtNLM"/>
    </source>
</evidence>